<keyword evidence="1" id="KW-0472">Membrane</keyword>
<dbReference type="Proteomes" id="UP000319432">
    <property type="component" value="Chromosome"/>
</dbReference>
<accession>A0A518V2Y6</accession>
<reference evidence="2 3" key="1">
    <citation type="submission" date="2018-11" db="EMBL/GenBank/DDBJ databases">
        <title>Phylogenetic determinants of toxin gene distribution in genomes of Brevibacillus laterosporus.</title>
        <authorList>
            <person name="Glare T.R."/>
            <person name="Durrant A."/>
            <person name="Berry C."/>
            <person name="Palma L."/>
            <person name="Ormskirk M."/>
            <person name="Cox M.O."/>
        </authorList>
    </citation>
    <scope>NUCLEOTIDE SEQUENCE [LARGE SCALE GENOMIC DNA]</scope>
    <source>
        <strain evidence="2 3">1821L</strain>
    </source>
</reference>
<protein>
    <submittedName>
        <fullName evidence="2">Uncharacterized protein</fullName>
    </submittedName>
</protein>
<evidence type="ECO:0000313" key="3">
    <source>
        <dbReference type="Proteomes" id="UP000319432"/>
    </source>
</evidence>
<evidence type="ECO:0000313" key="2">
    <source>
        <dbReference type="EMBL" id="QDX91361.1"/>
    </source>
</evidence>
<dbReference type="OrthoDB" id="2611907at2"/>
<dbReference type="EMBL" id="CP033464">
    <property type="protein sequence ID" value="QDX91361.1"/>
    <property type="molecule type" value="Genomic_DNA"/>
</dbReference>
<sequence length="193" mass="21679">MNIKKLAGTIVCSVALVAGGFYFLTPSKVIKVEAKVKGYENVAALEKEAEYIVVGHLEKNFSEYEPTFNYTSVGRVGEFYTKTDIIIDKSLKGDTDTKVIPVLQAAAYVESSSKYQDDLETIEGFTPMEKGKEYLLFLKKAHDGQSYSLLGVYQGKFDINGSDSKERGFASENSHYQNLKDEVEEKYKDIFEK</sequence>
<name>A0A518V2Y6_BRELA</name>
<keyword evidence="1" id="KW-0812">Transmembrane</keyword>
<keyword evidence="1" id="KW-1133">Transmembrane helix</keyword>
<organism evidence="2 3">
    <name type="scientific">Brevibacillus laterosporus</name>
    <name type="common">Bacillus laterosporus</name>
    <dbReference type="NCBI Taxonomy" id="1465"/>
    <lineage>
        <taxon>Bacteria</taxon>
        <taxon>Bacillati</taxon>
        <taxon>Bacillota</taxon>
        <taxon>Bacilli</taxon>
        <taxon>Bacillales</taxon>
        <taxon>Paenibacillaceae</taxon>
        <taxon>Brevibacillus</taxon>
    </lineage>
</organism>
<gene>
    <name evidence="2" type="ORF">EEL30_02590</name>
</gene>
<feature type="transmembrane region" description="Helical" evidence="1">
    <location>
        <begin position="6"/>
        <end position="25"/>
    </location>
</feature>
<keyword evidence="3" id="KW-1185">Reference proteome</keyword>
<dbReference type="AlphaFoldDB" id="A0A518V2Y6"/>
<proteinExistence type="predicted"/>
<evidence type="ECO:0000256" key="1">
    <source>
        <dbReference type="SAM" id="Phobius"/>
    </source>
</evidence>